<organism evidence="2 3">
    <name type="scientific">Dryococelus australis</name>
    <dbReference type="NCBI Taxonomy" id="614101"/>
    <lineage>
        <taxon>Eukaryota</taxon>
        <taxon>Metazoa</taxon>
        <taxon>Ecdysozoa</taxon>
        <taxon>Arthropoda</taxon>
        <taxon>Hexapoda</taxon>
        <taxon>Insecta</taxon>
        <taxon>Pterygota</taxon>
        <taxon>Neoptera</taxon>
        <taxon>Polyneoptera</taxon>
        <taxon>Phasmatodea</taxon>
        <taxon>Verophasmatodea</taxon>
        <taxon>Anareolatae</taxon>
        <taxon>Phasmatidae</taxon>
        <taxon>Eurycanthinae</taxon>
        <taxon>Dryococelus</taxon>
    </lineage>
</organism>
<accession>A0ABQ9HX25</accession>
<feature type="region of interest" description="Disordered" evidence="1">
    <location>
        <begin position="142"/>
        <end position="164"/>
    </location>
</feature>
<feature type="region of interest" description="Disordered" evidence="1">
    <location>
        <begin position="377"/>
        <end position="411"/>
    </location>
</feature>
<keyword evidence="3" id="KW-1185">Reference proteome</keyword>
<dbReference type="EMBL" id="JARBHB010000003">
    <property type="protein sequence ID" value="KAJ8888930.1"/>
    <property type="molecule type" value="Genomic_DNA"/>
</dbReference>
<gene>
    <name evidence="2" type="ORF">PR048_008424</name>
</gene>
<feature type="region of interest" description="Disordered" evidence="1">
    <location>
        <begin position="457"/>
        <end position="479"/>
    </location>
</feature>
<sequence>MAPGIVILEVTRVHSVKTPQCWEHVIIQNVTISLCVHATTDKHQRSYAEGQWDGLPRPRSRSERAIRVTLTHTPSASPLLRARRAVFPSWCCTVQIKHTPKQRADIGHCKARRVVFTRPTSLQGRSAGWACPIAASRSTSAASGIMRSDPQNYSEPPRNLGADPEFKLRVRPGAWFKESQVRPPGHSSDVHVRPLFTVDADEMTRHSRCNLRALPACLPAWGFFPRLRPRSVGAIKATLLRDTMVEWLVCSPPTKAYRVQSPAGSTNFRKWESCRTMPLVGGFSRGSLASPAPSFRHCSILTSITLIGSQEQLSSLTHSNVRRRVTKLYRINPYRINLSSFDGYSLGDWRSTTSVCIKVAAWLEVFYTSKSWKNGSRTSDAGMRITPHRPDTRTAGPGVAGTATDQQRGMLSGPREGKGVLPAPIPGYAGVNVPVNKGHAHIPEKTRRPVASFGTIPTYENPGATPPGIEPGQPRWEGV</sequence>
<name>A0ABQ9HX25_9NEOP</name>
<protein>
    <submittedName>
        <fullName evidence="2">Uncharacterized protein</fullName>
    </submittedName>
</protein>
<reference evidence="2 3" key="1">
    <citation type="submission" date="2023-02" db="EMBL/GenBank/DDBJ databases">
        <title>LHISI_Scaffold_Assembly.</title>
        <authorList>
            <person name="Stuart O.P."/>
            <person name="Cleave R."/>
            <person name="Magrath M.J.L."/>
            <person name="Mikheyev A.S."/>
        </authorList>
    </citation>
    <scope>NUCLEOTIDE SEQUENCE [LARGE SCALE GENOMIC DNA]</scope>
    <source>
        <strain evidence="2">Daus_M_001</strain>
        <tissue evidence="2">Leg muscle</tissue>
    </source>
</reference>
<proteinExistence type="predicted"/>
<comment type="caution">
    <text evidence="2">The sequence shown here is derived from an EMBL/GenBank/DDBJ whole genome shotgun (WGS) entry which is preliminary data.</text>
</comment>
<evidence type="ECO:0000256" key="1">
    <source>
        <dbReference type="SAM" id="MobiDB-lite"/>
    </source>
</evidence>
<evidence type="ECO:0000313" key="2">
    <source>
        <dbReference type="EMBL" id="KAJ8888930.1"/>
    </source>
</evidence>
<evidence type="ECO:0000313" key="3">
    <source>
        <dbReference type="Proteomes" id="UP001159363"/>
    </source>
</evidence>
<dbReference type="Proteomes" id="UP001159363">
    <property type="component" value="Chromosome 3"/>
</dbReference>